<protein>
    <submittedName>
        <fullName evidence="1">Uncharacterized protein</fullName>
    </submittedName>
</protein>
<proteinExistence type="predicted"/>
<reference evidence="1" key="1">
    <citation type="journal article" date="2020" name="Stud. Mycol.">
        <title>101 Dothideomycetes genomes: a test case for predicting lifestyles and emergence of pathogens.</title>
        <authorList>
            <person name="Haridas S."/>
            <person name="Albert R."/>
            <person name="Binder M."/>
            <person name="Bloem J."/>
            <person name="Labutti K."/>
            <person name="Salamov A."/>
            <person name="Andreopoulos B."/>
            <person name="Baker S."/>
            <person name="Barry K."/>
            <person name="Bills G."/>
            <person name="Bluhm B."/>
            <person name="Cannon C."/>
            <person name="Castanera R."/>
            <person name="Culley D."/>
            <person name="Daum C."/>
            <person name="Ezra D."/>
            <person name="Gonzalez J."/>
            <person name="Henrissat B."/>
            <person name="Kuo A."/>
            <person name="Liang C."/>
            <person name="Lipzen A."/>
            <person name="Lutzoni F."/>
            <person name="Magnuson J."/>
            <person name="Mondo S."/>
            <person name="Nolan M."/>
            <person name="Ohm R."/>
            <person name="Pangilinan J."/>
            <person name="Park H.-J."/>
            <person name="Ramirez L."/>
            <person name="Alfaro M."/>
            <person name="Sun H."/>
            <person name="Tritt A."/>
            <person name="Yoshinaga Y."/>
            <person name="Zwiers L.-H."/>
            <person name="Turgeon B."/>
            <person name="Goodwin S."/>
            <person name="Spatafora J."/>
            <person name="Crous P."/>
            <person name="Grigoriev I."/>
        </authorList>
    </citation>
    <scope>NUCLEOTIDE SEQUENCE</scope>
    <source>
        <strain evidence="1">CBS 525.71</strain>
    </source>
</reference>
<keyword evidence="2" id="KW-1185">Reference proteome</keyword>
<dbReference type="Proteomes" id="UP000799754">
    <property type="component" value="Unassembled WGS sequence"/>
</dbReference>
<gene>
    <name evidence="1" type="ORF">BU25DRAFT_490282</name>
</gene>
<dbReference type="EMBL" id="MU006712">
    <property type="protein sequence ID" value="KAF2628628.1"/>
    <property type="molecule type" value="Genomic_DNA"/>
</dbReference>
<organism evidence="1 2">
    <name type="scientific">Macroventuria anomochaeta</name>
    <dbReference type="NCBI Taxonomy" id="301207"/>
    <lineage>
        <taxon>Eukaryota</taxon>
        <taxon>Fungi</taxon>
        <taxon>Dikarya</taxon>
        <taxon>Ascomycota</taxon>
        <taxon>Pezizomycotina</taxon>
        <taxon>Dothideomycetes</taxon>
        <taxon>Pleosporomycetidae</taxon>
        <taxon>Pleosporales</taxon>
        <taxon>Pleosporineae</taxon>
        <taxon>Didymellaceae</taxon>
        <taxon>Macroventuria</taxon>
    </lineage>
</organism>
<comment type="caution">
    <text evidence="1">The sequence shown here is derived from an EMBL/GenBank/DDBJ whole genome shotgun (WGS) entry which is preliminary data.</text>
</comment>
<evidence type="ECO:0000313" key="1">
    <source>
        <dbReference type="EMBL" id="KAF2628628.1"/>
    </source>
</evidence>
<sequence>MFGIKTQKRTESYSAVKTEDSEGLLANSETSSLDGHPTKIPCRRQPWIATSIMIFCTAVLSALFGAWAGRNGLDADAFSIQHISEYSPIIKEANMNFERVRFNGSFLKINAFRQDAGPEVDAAWKSLGADFSAVRIPASEAAQSNIKADQVKIKEKYGGGFPANVEGLHHLHCLNLLRKSLPWNIEYYKAMKMGPFANDDHVLKAHVTHCLDIIRQELMCNIDIGVLGQVWYQPPNSDIEPFVDFNTVHTCRNFEVVRDWAEKHQLPTETPDDFLEGPKEGDRIYLEVP</sequence>
<name>A0ACB6S5J9_9PLEO</name>
<evidence type="ECO:0000313" key="2">
    <source>
        <dbReference type="Proteomes" id="UP000799754"/>
    </source>
</evidence>
<accession>A0ACB6S5J9</accession>